<dbReference type="SMART" id="SM00292">
    <property type="entry name" value="BRCT"/>
    <property type="match status" value="1"/>
</dbReference>
<keyword evidence="5 11" id="KW-0227">DNA damage</keyword>
<keyword evidence="9 11" id="KW-0234">DNA repair</keyword>
<dbReference type="Pfam" id="PF00533">
    <property type="entry name" value="BRCT"/>
    <property type="match status" value="1"/>
</dbReference>
<keyword evidence="11" id="KW-0464">Manganese</keyword>
<evidence type="ECO:0000256" key="3">
    <source>
        <dbReference type="ARBA" id="ARBA00022705"/>
    </source>
</evidence>
<feature type="active site" description="N6-AMP-lysine intermediate" evidence="11">
    <location>
        <position position="100"/>
    </location>
</feature>
<dbReference type="AlphaFoldDB" id="A0AAE3EHK4"/>
<feature type="binding site" evidence="11">
    <location>
        <position position="121"/>
    </location>
    <ligand>
        <name>NAD(+)</name>
        <dbReference type="ChEBI" id="CHEBI:57540"/>
    </ligand>
</feature>
<keyword evidence="7 11" id="KW-0460">Magnesium</keyword>
<dbReference type="Pfam" id="PF14520">
    <property type="entry name" value="HHH_5"/>
    <property type="match status" value="1"/>
</dbReference>
<dbReference type="Gene3D" id="2.40.50.140">
    <property type="entry name" value="Nucleic acid-binding proteins"/>
    <property type="match status" value="1"/>
</dbReference>
<comment type="cofactor">
    <cofactor evidence="11">
        <name>Mg(2+)</name>
        <dbReference type="ChEBI" id="CHEBI:18420"/>
    </cofactor>
    <cofactor evidence="11">
        <name>Mn(2+)</name>
        <dbReference type="ChEBI" id="CHEBI:29035"/>
    </cofactor>
</comment>
<sequence>MPARSPRAAELEALVRYHQDKYYNAEPEIPDHEFDSLWDELRSIEPDNPLFSEVSPESTDGFPKAAHVIPMGSQEKAADPESFSAWAKKMSFDLFFVQYKLDGASLELQYSKGVFSRAVTRGDGKIGDDISFNAKKMKGVVHVLSGDWGPEGKTPFTGGVRGEVIMTRDVHARYFPDKANCRNAANGLMKRKDGAGCEHLRVICYDASSSGASSDDPLFRSEQEKLERLKNAGFDTVPAELCRGDLEVIAHRSRVMDMRPSLPYDIDGLVVKGLDIDYADLARSRPEKQIAFKFSLEEAVTVLREVEWSESGATYTPIAIIDPVQLAGTTVQRANLANPNIIASLDLKIGSRVVVVKRGEIIPKIESLVENPPDAAPIEQPASCSSCGTALADEGTRLYCPNALCPKRIHHRLEKWISVLDIRDFGTGLIRRLFDSSRVRSIPDLYTLTEEELSSLERMGELSAAKVLKSLRSRPEVSLPAFIAGFDIEGIGEAMVEKLVEAGLDTIDKLFSASAEDFSRVRQFGPIMAKDFFEGLASVRLEMERLLESGAVRILPPLAGGILSGLSFCFTGELSSMKRPQAEQKVKDLGGIIKTSVVKGLSYLVTNDPSSGSSKNRKAESLGIPVIGEKEFLALLQDGPSTAGSPAAPQMELNL</sequence>
<keyword evidence="8 11" id="KW-0520">NAD</keyword>
<dbReference type="Proteomes" id="UP001198163">
    <property type="component" value="Unassembled WGS sequence"/>
</dbReference>
<dbReference type="SMART" id="SM00532">
    <property type="entry name" value="LIGANc"/>
    <property type="match status" value="1"/>
</dbReference>
<feature type="binding site" evidence="11">
    <location>
        <position position="384"/>
    </location>
    <ligand>
        <name>Zn(2+)</name>
        <dbReference type="ChEBI" id="CHEBI:29105"/>
    </ligand>
</feature>
<dbReference type="Gene3D" id="1.10.287.610">
    <property type="entry name" value="Helix hairpin bin"/>
    <property type="match status" value="1"/>
</dbReference>
<evidence type="ECO:0000256" key="5">
    <source>
        <dbReference type="ARBA" id="ARBA00022763"/>
    </source>
</evidence>
<dbReference type="InterPro" id="IPR001679">
    <property type="entry name" value="DNA_ligase"/>
</dbReference>
<dbReference type="NCBIfam" id="TIGR00575">
    <property type="entry name" value="dnlj"/>
    <property type="match status" value="1"/>
</dbReference>
<feature type="domain" description="BRCT" evidence="12">
    <location>
        <begin position="558"/>
        <end position="639"/>
    </location>
</feature>
<dbReference type="Pfam" id="PF03120">
    <property type="entry name" value="OB_DNA_ligase"/>
    <property type="match status" value="1"/>
</dbReference>
<comment type="caution">
    <text evidence="13">The sequence shown here is derived from an EMBL/GenBank/DDBJ whole genome shotgun (WGS) entry which is preliminary data.</text>
</comment>
<name>A0AAE3EHK4_9SPIR</name>
<evidence type="ECO:0000256" key="6">
    <source>
        <dbReference type="ARBA" id="ARBA00022833"/>
    </source>
</evidence>
<dbReference type="PIRSF" id="PIRSF001604">
    <property type="entry name" value="LigA"/>
    <property type="match status" value="1"/>
</dbReference>
<feature type="binding site" evidence="11">
    <location>
        <position position="272"/>
    </location>
    <ligand>
        <name>NAD(+)</name>
        <dbReference type="ChEBI" id="CHEBI:57540"/>
    </ligand>
</feature>
<reference evidence="13" key="1">
    <citation type="submission" date="2021-08" db="EMBL/GenBank/DDBJ databases">
        <title>Comparative analyses of Brucepasteria parasyntrophica and Teretinema zuelzerae.</title>
        <authorList>
            <person name="Song Y."/>
            <person name="Brune A."/>
        </authorList>
    </citation>
    <scope>NUCLEOTIDE SEQUENCE</scope>
    <source>
        <strain evidence="13">DSM 1903</strain>
    </source>
</reference>
<dbReference type="InterPro" id="IPR018239">
    <property type="entry name" value="DNA_ligase_AS"/>
</dbReference>
<dbReference type="SUPFAM" id="SSF47781">
    <property type="entry name" value="RuvA domain 2-like"/>
    <property type="match status" value="1"/>
</dbReference>
<proteinExistence type="inferred from homology"/>
<dbReference type="RefSeq" id="WP_230755421.1">
    <property type="nucleotide sequence ID" value="NZ_JAINWA010000003.1"/>
</dbReference>
<dbReference type="InterPro" id="IPR004150">
    <property type="entry name" value="NAD_DNA_ligase_OB"/>
</dbReference>
<dbReference type="Pfam" id="PF01653">
    <property type="entry name" value="DNA_ligase_aden"/>
    <property type="match status" value="1"/>
</dbReference>
<accession>A0AAE3EHK4</accession>
<evidence type="ECO:0000256" key="11">
    <source>
        <dbReference type="HAMAP-Rule" id="MF_01588"/>
    </source>
</evidence>
<keyword evidence="2 11" id="KW-0436">Ligase</keyword>
<dbReference type="HAMAP" id="MF_01588">
    <property type="entry name" value="DNA_ligase_A"/>
    <property type="match status" value="1"/>
</dbReference>
<dbReference type="CDD" id="cd17748">
    <property type="entry name" value="BRCT_DNA_ligase_like"/>
    <property type="match status" value="1"/>
</dbReference>
<feature type="binding site" evidence="11">
    <location>
        <position position="163"/>
    </location>
    <ligand>
        <name>NAD(+)</name>
        <dbReference type="ChEBI" id="CHEBI:57540"/>
    </ligand>
</feature>
<evidence type="ECO:0000256" key="7">
    <source>
        <dbReference type="ARBA" id="ARBA00022842"/>
    </source>
</evidence>
<comment type="function">
    <text evidence="1 11">DNA ligase that catalyzes the formation of phosphodiester linkages between 5'-phosphoryl and 3'-hydroxyl groups in double-stranded DNA using NAD as a coenzyme and as the energy source for the reaction. It is essential for DNA replication and repair of damaged DNA.</text>
</comment>
<dbReference type="PROSITE" id="PS50172">
    <property type="entry name" value="BRCT"/>
    <property type="match status" value="1"/>
</dbReference>
<evidence type="ECO:0000256" key="2">
    <source>
        <dbReference type="ARBA" id="ARBA00022598"/>
    </source>
</evidence>
<organism evidence="13 14">
    <name type="scientific">Teretinema zuelzerae</name>
    <dbReference type="NCBI Taxonomy" id="156"/>
    <lineage>
        <taxon>Bacteria</taxon>
        <taxon>Pseudomonadati</taxon>
        <taxon>Spirochaetota</taxon>
        <taxon>Spirochaetia</taxon>
        <taxon>Spirochaetales</taxon>
        <taxon>Treponemataceae</taxon>
        <taxon>Teretinema</taxon>
    </lineage>
</organism>
<dbReference type="Gene3D" id="3.30.470.30">
    <property type="entry name" value="DNA ligase/mRNA capping enzyme"/>
    <property type="match status" value="1"/>
</dbReference>
<dbReference type="EC" id="6.5.1.2" evidence="11"/>
<dbReference type="SUPFAM" id="SSF56091">
    <property type="entry name" value="DNA ligase/mRNA capping enzyme, catalytic domain"/>
    <property type="match status" value="1"/>
</dbReference>
<evidence type="ECO:0000256" key="4">
    <source>
        <dbReference type="ARBA" id="ARBA00022723"/>
    </source>
</evidence>
<dbReference type="GO" id="GO:0046872">
    <property type="term" value="F:metal ion binding"/>
    <property type="evidence" value="ECO:0007669"/>
    <property type="project" value="UniProtKB-KW"/>
</dbReference>
<evidence type="ECO:0000313" key="14">
    <source>
        <dbReference type="Proteomes" id="UP001198163"/>
    </source>
</evidence>
<dbReference type="SUPFAM" id="SSF52113">
    <property type="entry name" value="BRCT domain"/>
    <property type="match status" value="1"/>
</dbReference>
<feature type="binding site" evidence="11">
    <location>
        <begin position="31"/>
        <end position="35"/>
    </location>
    <ligand>
        <name>NAD(+)</name>
        <dbReference type="ChEBI" id="CHEBI:57540"/>
    </ligand>
</feature>
<feature type="binding site" evidence="11">
    <location>
        <begin position="73"/>
        <end position="74"/>
    </location>
    <ligand>
        <name>NAD(+)</name>
        <dbReference type="ChEBI" id="CHEBI:57540"/>
    </ligand>
</feature>
<comment type="catalytic activity">
    <reaction evidence="10 11">
        <text>NAD(+) + (deoxyribonucleotide)n-3'-hydroxyl + 5'-phospho-(deoxyribonucleotide)m = (deoxyribonucleotide)n+m + AMP + beta-nicotinamide D-nucleotide.</text>
        <dbReference type="EC" id="6.5.1.2"/>
    </reaction>
</comment>
<dbReference type="InterPro" id="IPR013840">
    <property type="entry name" value="DNAligase_N"/>
</dbReference>
<evidence type="ECO:0000256" key="10">
    <source>
        <dbReference type="ARBA" id="ARBA00034005"/>
    </source>
</evidence>
<gene>
    <name evidence="11 13" type="primary">ligA</name>
    <name evidence="13" type="ORF">K7J14_08970</name>
</gene>
<feature type="binding site" evidence="11">
    <location>
        <position position="405"/>
    </location>
    <ligand>
        <name>Zn(2+)</name>
        <dbReference type="ChEBI" id="CHEBI:29105"/>
    </ligand>
</feature>
<dbReference type="Gene3D" id="3.40.50.10190">
    <property type="entry name" value="BRCT domain"/>
    <property type="match status" value="1"/>
</dbReference>
<evidence type="ECO:0000313" key="13">
    <source>
        <dbReference type="EMBL" id="MCD1654834.1"/>
    </source>
</evidence>
<keyword evidence="3 11" id="KW-0235">DNA replication</keyword>
<evidence type="ECO:0000256" key="9">
    <source>
        <dbReference type="ARBA" id="ARBA00023204"/>
    </source>
</evidence>
<comment type="similarity">
    <text evidence="11">Belongs to the NAD-dependent DNA ligase family. LigA subfamily.</text>
</comment>
<dbReference type="InterPro" id="IPR010994">
    <property type="entry name" value="RuvA_2-like"/>
</dbReference>
<dbReference type="InterPro" id="IPR001357">
    <property type="entry name" value="BRCT_dom"/>
</dbReference>
<feature type="binding site" evidence="11">
    <location>
        <position position="387"/>
    </location>
    <ligand>
        <name>Zn(2+)</name>
        <dbReference type="ChEBI" id="CHEBI:29105"/>
    </ligand>
</feature>
<dbReference type="PROSITE" id="PS01055">
    <property type="entry name" value="DNA_LIGASE_N1"/>
    <property type="match status" value="1"/>
</dbReference>
<dbReference type="InterPro" id="IPR036420">
    <property type="entry name" value="BRCT_dom_sf"/>
</dbReference>
<keyword evidence="6 11" id="KW-0862">Zinc</keyword>
<protein>
    <recommendedName>
        <fullName evidence="11">DNA ligase</fullName>
        <ecNumber evidence="11">6.5.1.2</ecNumber>
    </recommendedName>
    <alternativeName>
        <fullName evidence="11">Polydeoxyribonucleotide synthase [NAD(+)]</fullName>
    </alternativeName>
</protein>
<dbReference type="SUPFAM" id="SSF50249">
    <property type="entry name" value="Nucleic acid-binding proteins"/>
    <property type="match status" value="1"/>
</dbReference>
<keyword evidence="4 11" id="KW-0479">Metal-binding</keyword>
<comment type="caution">
    <text evidence="11">Lacks conserved residue(s) required for the propagation of feature annotation.</text>
</comment>
<dbReference type="InterPro" id="IPR013839">
    <property type="entry name" value="DNAligase_adenylation"/>
</dbReference>
<keyword evidence="14" id="KW-1185">Reference proteome</keyword>
<dbReference type="GO" id="GO:0003911">
    <property type="term" value="F:DNA ligase (NAD+) activity"/>
    <property type="evidence" value="ECO:0007669"/>
    <property type="project" value="UniProtKB-UniRule"/>
</dbReference>
<dbReference type="GO" id="GO:0006281">
    <property type="term" value="P:DNA repair"/>
    <property type="evidence" value="ECO:0007669"/>
    <property type="project" value="UniProtKB-KW"/>
</dbReference>
<feature type="binding site" evidence="11">
    <location>
        <position position="400"/>
    </location>
    <ligand>
        <name>Zn(2+)</name>
        <dbReference type="ChEBI" id="CHEBI:29105"/>
    </ligand>
</feature>
<feature type="binding site" evidence="11">
    <location>
        <position position="293"/>
    </location>
    <ligand>
        <name>NAD(+)</name>
        <dbReference type="ChEBI" id="CHEBI:57540"/>
    </ligand>
</feature>
<dbReference type="NCBIfam" id="NF005932">
    <property type="entry name" value="PRK07956.1"/>
    <property type="match status" value="1"/>
</dbReference>
<dbReference type="Gene3D" id="1.10.150.20">
    <property type="entry name" value="5' to 3' exonuclease, C-terminal subdomain"/>
    <property type="match status" value="2"/>
</dbReference>
<dbReference type="InterPro" id="IPR012340">
    <property type="entry name" value="NA-bd_OB-fold"/>
</dbReference>
<dbReference type="EMBL" id="JAINWA010000003">
    <property type="protein sequence ID" value="MCD1654834.1"/>
    <property type="molecule type" value="Genomic_DNA"/>
</dbReference>
<evidence type="ECO:0000256" key="8">
    <source>
        <dbReference type="ARBA" id="ARBA00023027"/>
    </source>
</evidence>
<dbReference type="GO" id="GO:0006260">
    <property type="term" value="P:DNA replication"/>
    <property type="evidence" value="ECO:0007669"/>
    <property type="project" value="UniProtKB-KW"/>
</dbReference>
<evidence type="ECO:0000256" key="1">
    <source>
        <dbReference type="ARBA" id="ARBA00004067"/>
    </source>
</evidence>
<evidence type="ECO:0000259" key="12">
    <source>
        <dbReference type="PROSITE" id="PS50172"/>
    </source>
</evidence>